<reference evidence="2 3" key="1">
    <citation type="submission" date="2018-08" db="EMBL/GenBank/DDBJ databases">
        <title>Fulvimarina sp. 85, whole genome shotgun sequence.</title>
        <authorList>
            <person name="Tuo L."/>
        </authorList>
    </citation>
    <scope>NUCLEOTIDE SEQUENCE [LARGE SCALE GENOMIC DNA]</scope>
    <source>
        <strain evidence="2 3">85</strain>
    </source>
</reference>
<dbReference type="AlphaFoldDB" id="A0A371X2Z9"/>
<gene>
    <name evidence="2" type="ORF">DYI37_11430</name>
</gene>
<dbReference type="RefSeq" id="WP_116683340.1">
    <property type="nucleotide sequence ID" value="NZ_QURL01000004.1"/>
</dbReference>
<proteinExistence type="predicted"/>
<protein>
    <recommendedName>
        <fullName evidence="1">Bacteriophage Mu GpT domain-containing protein</fullName>
    </recommendedName>
</protein>
<feature type="domain" description="Bacteriophage Mu GpT" evidence="1">
    <location>
        <begin position="8"/>
        <end position="296"/>
    </location>
</feature>
<comment type="caution">
    <text evidence="2">The sequence shown here is derived from an EMBL/GenBank/DDBJ whole genome shotgun (WGS) entry which is preliminary data.</text>
</comment>
<accession>A0A371X2Z9</accession>
<organism evidence="2 3">
    <name type="scientific">Fulvimarina endophytica</name>
    <dbReference type="NCBI Taxonomy" id="2293836"/>
    <lineage>
        <taxon>Bacteria</taxon>
        <taxon>Pseudomonadati</taxon>
        <taxon>Pseudomonadota</taxon>
        <taxon>Alphaproteobacteria</taxon>
        <taxon>Hyphomicrobiales</taxon>
        <taxon>Aurantimonadaceae</taxon>
        <taxon>Fulvimarina</taxon>
    </lineage>
</organism>
<evidence type="ECO:0000313" key="2">
    <source>
        <dbReference type="EMBL" id="RFC63610.1"/>
    </source>
</evidence>
<dbReference type="Proteomes" id="UP000264310">
    <property type="component" value="Unassembled WGS sequence"/>
</dbReference>
<sequence length="297" mass="33469">MDINAANLRAIHTGLSTAFNTRLNNTTTFYGQLAMTANSVTAMNEYPRLDDLPGMREWIGDRVVHDLSAQSYIIRNRKFEMTLGILRDQIEDDQIGMFTPVASEMGLAAAEFPDQLIFPLFKAGATTRCYDGQYFFDTDHPGYSEGGGETSVSNFQDGPGPAWYLIDDSRVIKPMVWQNRRAFQLVAKNSLDDDNVFWRDQFVWGVDGRCNAGFGLWQLAYMSKQPLNAENYQIARTRMSTIRKRSGQIINILPRKLLVPPTLETEGRRLLEAEMINGGDTNIWKGTAELSVIPHLG</sequence>
<dbReference type="OrthoDB" id="9804833at2"/>
<dbReference type="Pfam" id="PF10124">
    <property type="entry name" value="Mu-like_gpT"/>
    <property type="match status" value="1"/>
</dbReference>
<dbReference type="EMBL" id="QURL01000004">
    <property type="protein sequence ID" value="RFC63610.1"/>
    <property type="molecule type" value="Genomic_DNA"/>
</dbReference>
<evidence type="ECO:0000259" key="1">
    <source>
        <dbReference type="Pfam" id="PF10124"/>
    </source>
</evidence>
<evidence type="ECO:0000313" key="3">
    <source>
        <dbReference type="Proteomes" id="UP000264310"/>
    </source>
</evidence>
<keyword evidence="3" id="KW-1185">Reference proteome</keyword>
<dbReference type="InterPro" id="IPR018774">
    <property type="entry name" value="Phage_Mu_GpT"/>
</dbReference>
<name>A0A371X2Z9_9HYPH</name>